<dbReference type="RefSeq" id="WP_144633864.1">
    <property type="nucleotide sequence ID" value="NZ_BNAX01000015.1"/>
</dbReference>
<keyword evidence="3" id="KW-1185">Reference proteome</keyword>
<organism evidence="2 3">
    <name type="scientific">Amycolatopsis acidiphila</name>
    <dbReference type="NCBI Taxonomy" id="715473"/>
    <lineage>
        <taxon>Bacteria</taxon>
        <taxon>Bacillati</taxon>
        <taxon>Actinomycetota</taxon>
        <taxon>Actinomycetes</taxon>
        <taxon>Pseudonocardiales</taxon>
        <taxon>Pseudonocardiaceae</taxon>
        <taxon>Amycolatopsis</taxon>
    </lineage>
</organism>
<dbReference type="GO" id="GO:0016020">
    <property type="term" value="C:membrane"/>
    <property type="evidence" value="ECO:0007669"/>
    <property type="project" value="InterPro"/>
</dbReference>
<protein>
    <submittedName>
        <fullName evidence="2">Signal peptidase II</fullName>
    </submittedName>
</protein>
<gene>
    <name evidence="2" type="ORF">FNH06_04250</name>
</gene>
<feature type="transmembrane region" description="Helical" evidence="1">
    <location>
        <begin position="147"/>
        <end position="168"/>
    </location>
</feature>
<dbReference type="Pfam" id="PF01252">
    <property type="entry name" value="Peptidase_A8"/>
    <property type="match status" value="1"/>
</dbReference>
<dbReference type="OrthoDB" id="3637554at2"/>
<evidence type="ECO:0000256" key="1">
    <source>
        <dbReference type="SAM" id="Phobius"/>
    </source>
</evidence>
<feature type="transmembrane region" description="Helical" evidence="1">
    <location>
        <begin position="188"/>
        <end position="208"/>
    </location>
</feature>
<sequence>MNRGTTILAASSVRVEQTGRSGQRWIVPALLALVIVLDQAMKWWAWRHVSTAIINDGGDALVGTMVGGWYADPVTGALLDLADFGLLSIAVSVLVRRRPPMKVVVPAALMLGGWSSNLLDRLGMHYWTAPGSVRGAVDFIQVGQSYYNIADFFIIGATPLFLLALGYLRWKAANRPAVTAHKRLRQRLPAFAGAIGVVVVVGIGAAHYGGLTAPLASVSPATDQ</sequence>
<keyword evidence="1" id="KW-0812">Transmembrane</keyword>
<dbReference type="InterPro" id="IPR001872">
    <property type="entry name" value="Peptidase_A8"/>
</dbReference>
<name>A0A558AL89_9PSEU</name>
<keyword evidence="1" id="KW-1133">Transmembrane helix</keyword>
<evidence type="ECO:0000313" key="3">
    <source>
        <dbReference type="Proteomes" id="UP000318578"/>
    </source>
</evidence>
<dbReference type="Proteomes" id="UP000318578">
    <property type="component" value="Unassembled WGS sequence"/>
</dbReference>
<dbReference type="GO" id="GO:0006508">
    <property type="term" value="P:proteolysis"/>
    <property type="evidence" value="ECO:0007669"/>
    <property type="project" value="InterPro"/>
</dbReference>
<dbReference type="EMBL" id="VJZA01000004">
    <property type="protein sequence ID" value="TVT25038.1"/>
    <property type="molecule type" value="Genomic_DNA"/>
</dbReference>
<comment type="caution">
    <text evidence="2">The sequence shown here is derived from an EMBL/GenBank/DDBJ whole genome shotgun (WGS) entry which is preliminary data.</text>
</comment>
<dbReference type="AlphaFoldDB" id="A0A558AL89"/>
<accession>A0A558AL89</accession>
<evidence type="ECO:0000313" key="2">
    <source>
        <dbReference type="EMBL" id="TVT25038.1"/>
    </source>
</evidence>
<proteinExistence type="predicted"/>
<reference evidence="2 3" key="1">
    <citation type="submission" date="2019-07" db="EMBL/GenBank/DDBJ databases">
        <title>New species of Amycolatopsis and Streptomyces.</title>
        <authorList>
            <person name="Duangmal K."/>
            <person name="Teo W.F.A."/>
            <person name="Lipun K."/>
        </authorList>
    </citation>
    <scope>NUCLEOTIDE SEQUENCE [LARGE SCALE GENOMIC DNA]</scope>
    <source>
        <strain evidence="2 3">JCM 30562</strain>
    </source>
</reference>
<dbReference type="GO" id="GO:0004190">
    <property type="term" value="F:aspartic-type endopeptidase activity"/>
    <property type="evidence" value="ECO:0007669"/>
    <property type="project" value="InterPro"/>
</dbReference>
<keyword evidence="1" id="KW-0472">Membrane</keyword>